<reference evidence="3" key="1">
    <citation type="submission" date="2011-05" db="EMBL/GenBank/DDBJ databases">
        <authorList>
            <person name="Richards S.R."/>
            <person name="Qu J."/>
            <person name="Jiang H."/>
            <person name="Jhangiani S.N."/>
            <person name="Agravi P."/>
            <person name="Goodspeed R."/>
            <person name="Gross S."/>
            <person name="Mandapat C."/>
            <person name="Jackson L."/>
            <person name="Mathew T."/>
            <person name="Pu L."/>
            <person name="Thornton R."/>
            <person name="Saada N."/>
            <person name="Wilczek-Boney K.B."/>
            <person name="Lee S."/>
            <person name="Kovar C."/>
            <person name="Wu Y."/>
            <person name="Scherer S.E."/>
            <person name="Worley K.C."/>
            <person name="Muzny D.M."/>
            <person name="Gibbs R."/>
        </authorList>
    </citation>
    <scope>NUCLEOTIDE SEQUENCE</scope>
    <source>
        <strain evidence="3">Brora</strain>
    </source>
</reference>
<dbReference type="Proteomes" id="UP000014500">
    <property type="component" value="Unassembled WGS sequence"/>
</dbReference>
<dbReference type="GO" id="GO:0005549">
    <property type="term" value="F:odorant binding"/>
    <property type="evidence" value="ECO:0007669"/>
    <property type="project" value="InterPro"/>
</dbReference>
<accession>T1J9M1</accession>
<dbReference type="EnsemblMetazoa" id="SMAR010418-RA">
    <property type="protein sequence ID" value="SMAR010418-PA"/>
    <property type="gene ID" value="SMAR010418"/>
</dbReference>
<dbReference type="EMBL" id="JH431976">
    <property type="status" value="NOT_ANNOTATED_CDS"/>
    <property type="molecule type" value="Genomic_DNA"/>
</dbReference>
<proteinExistence type="predicted"/>
<evidence type="ECO:0000256" key="1">
    <source>
        <dbReference type="SAM" id="SignalP"/>
    </source>
</evidence>
<sequence>MLARIVIAVVLVLMSFEAPAKATNLCFDQKKLDEETNSYLKLCPAESNTFLLMRCFYTKMAVLKKIQDKFRFDFVKMKEYYISRLKNNELKTKIEKELTACEWKNSKFTPRIFATEGGYCGCVLRHITEICYEKA</sequence>
<dbReference type="HOGENOM" id="CLU_1888395_0_0_1"/>
<name>T1J9M1_STRMM</name>
<keyword evidence="3" id="KW-1185">Reference proteome</keyword>
<keyword evidence="1" id="KW-0732">Signal</keyword>
<organism evidence="2 3">
    <name type="scientific">Strigamia maritima</name>
    <name type="common">European centipede</name>
    <name type="synonym">Geophilus maritimus</name>
    <dbReference type="NCBI Taxonomy" id="126957"/>
    <lineage>
        <taxon>Eukaryota</taxon>
        <taxon>Metazoa</taxon>
        <taxon>Ecdysozoa</taxon>
        <taxon>Arthropoda</taxon>
        <taxon>Myriapoda</taxon>
        <taxon>Chilopoda</taxon>
        <taxon>Pleurostigmophora</taxon>
        <taxon>Geophilomorpha</taxon>
        <taxon>Linotaeniidae</taxon>
        <taxon>Strigamia</taxon>
    </lineage>
</organism>
<feature type="chain" id="PRO_5004579407" evidence="1">
    <location>
        <begin position="23"/>
        <end position="135"/>
    </location>
</feature>
<evidence type="ECO:0000313" key="3">
    <source>
        <dbReference type="Proteomes" id="UP000014500"/>
    </source>
</evidence>
<dbReference type="SUPFAM" id="SSF47565">
    <property type="entry name" value="Insect pheromone/odorant-binding proteins"/>
    <property type="match status" value="1"/>
</dbReference>
<reference evidence="2" key="2">
    <citation type="submission" date="2015-02" db="UniProtKB">
        <authorList>
            <consortium name="EnsemblMetazoa"/>
        </authorList>
    </citation>
    <scope>IDENTIFICATION</scope>
</reference>
<dbReference type="AlphaFoldDB" id="T1J9M1"/>
<evidence type="ECO:0000313" key="2">
    <source>
        <dbReference type="EnsemblMetazoa" id="SMAR010418-PA"/>
    </source>
</evidence>
<dbReference type="InterPro" id="IPR036728">
    <property type="entry name" value="PBP_GOBP_sf"/>
</dbReference>
<protein>
    <submittedName>
        <fullName evidence="2">Uncharacterized protein</fullName>
    </submittedName>
</protein>
<feature type="signal peptide" evidence="1">
    <location>
        <begin position="1"/>
        <end position="22"/>
    </location>
</feature>